<sequence>MRSPTVLFGKQLFSPRSKKAKSSSALNVRRFSSDGVFNSQTLVTERSASIGRRLSKDASAFLSSSPPDINSRRSSYLDIISTGSKLSGKSPILSIENISDCGSTRSAEPMRKLSDCESIGKKLATLPKYQGSFDKTKLQPQYSLNMGRSDETLTSMEKSPVAAANSFDKLDQKSNFSDDEIARRNRDTISQLQFQLKKTAKKQRSVDGSRSVLSPNPQIRIQVEDTDRIERPKPKRNPPLKASRNKLSEFSPSLLIGLCQAPKLGRSDPKPLLPA</sequence>
<reference evidence="2 3" key="1">
    <citation type="journal article" date="2013" name="Genome Biol.">
        <title>Draft genome of the mountain pine beetle, Dendroctonus ponderosae Hopkins, a major forest pest.</title>
        <authorList>
            <person name="Keeling C.I."/>
            <person name="Yuen M.M."/>
            <person name="Liao N.Y."/>
            <person name="Docking T.R."/>
            <person name="Chan S.K."/>
            <person name="Taylor G.A."/>
            <person name="Palmquist D.L."/>
            <person name="Jackman S.D."/>
            <person name="Nguyen A."/>
            <person name="Li M."/>
            <person name="Henderson H."/>
            <person name="Janes J.K."/>
            <person name="Zhao Y."/>
            <person name="Pandoh P."/>
            <person name="Moore R."/>
            <person name="Sperling F.A."/>
            <person name="Huber D.P."/>
            <person name="Birol I."/>
            <person name="Jones S.J."/>
            <person name="Bohlmann J."/>
        </authorList>
    </citation>
    <scope>NUCLEOTIDE SEQUENCE</scope>
</reference>
<dbReference type="Proteomes" id="UP000030742">
    <property type="component" value="Unassembled WGS sequence"/>
</dbReference>
<name>U4UND4_DENPD</name>
<feature type="compositionally biased region" description="Polar residues" evidence="1">
    <location>
        <begin position="206"/>
        <end position="219"/>
    </location>
</feature>
<evidence type="ECO:0000256" key="1">
    <source>
        <dbReference type="SAM" id="MobiDB-lite"/>
    </source>
</evidence>
<evidence type="ECO:0000313" key="3">
    <source>
        <dbReference type="Proteomes" id="UP000030742"/>
    </source>
</evidence>
<dbReference type="EMBL" id="KI206909">
    <property type="protein sequence ID" value="ERL95599.1"/>
    <property type="molecule type" value="Genomic_DNA"/>
</dbReference>
<feature type="compositionally biased region" description="Basic and acidic residues" evidence="1">
    <location>
        <begin position="222"/>
        <end position="232"/>
    </location>
</feature>
<organism evidence="2 3">
    <name type="scientific">Dendroctonus ponderosae</name>
    <name type="common">Mountain pine beetle</name>
    <dbReference type="NCBI Taxonomy" id="77166"/>
    <lineage>
        <taxon>Eukaryota</taxon>
        <taxon>Metazoa</taxon>
        <taxon>Ecdysozoa</taxon>
        <taxon>Arthropoda</taxon>
        <taxon>Hexapoda</taxon>
        <taxon>Insecta</taxon>
        <taxon>Pterygota</taxon>
        <taxon>Neoptera</taxon>
        <taxon>Endopterygota</taxon>
        <taxon>Coleoptera</taxon>
        <taxon>Polyphaga</taxon>
        <taxon>Cucujiformia</taxon>
        <taxon>Curculionidae</taxon>
        <taxon>Scolytinae</taxon>
        <taxon>Dendroctonus</taxon>
    </lineage>
</organism>
<evidence type="ECO:0000313" key="2">
    <source>
        <dbReference type="EMBL" id="ERL95599.1"/>
    </source>
</evidence>
<feature type="region of interest" description="Disordered" evidence="1">
    <location>
        <begin position="200"/>
        <end position="247"/>
    </location>
</feature>
<proteinExistence type="predicted"/>
<dbReference type="AlphaFoldDB" id="U4UND4"/>
<accession>U4UND4</accession>
<dbReference type="OrthoDB" id="5984008at2759"/>
<gene>
    <name evidence="2" type="ORF">D910_00026</name>
</gene>
<feature type="non-terminal residue" evidence="2">
    <location>
        <position position="275"/>
    </location>
</feature>
<protein>
    <submittedName>
        <fullName evidence="2">Uncharacterized protein</fullName>
    </submittedName>
</protein>
<dbReference type="STRING" id="77166.U4UND4"/>